<dbReference type="NCBIfam" id="TIGR02887">
    <property type="entry name" value="spore_ger_x_C"/>
    <property type="match status" value="1"/>
</dbReference>
<feature type="domain" description="Spore germination GerAC-like C-terminal" evidence="8">
    <location>
        <begin position="209"/>
        <end position="377"/>
    </location>
</feature>
<dbReference type="RefSeq" id="WP_036182545.1">
    <property type="nucleotide sequence ID" value="NZ_AVDA01000002.1"/>
</dbReference>
<dbReference type="PANTHER" id="PTHR35789:SF1">
    <property type="entry name" value="SPORE GERMINATION PROTEIN B3"/>
    <property type="match status" value="1"/>
</dbReference>
<dbReference type="GO" id="GO:0009847">
    <property type="term" value="P:spore germination"/>
    <property type="evidence" value="ECO:0007669"/>
    <property type="project" value="InterPro"/>
</dbReference>
<comment type="subcellular location">
    <subcellularLocation>
        <location evidence="1">Membrane</location>
        <topology evidence="1">Lipid-anchor</topology>
    </subcellularLocation>
</comment>
<reference evidence="10 11" key="1">
    <citation type="submission" date="2014-02" db="EMBL/GenBank/DDBJ databases">
        <title>Draft genome sequence of Lysinibacillus manganicus DSM 26584T.</title>
        <authorList>
            <person name="Zhang F."/>
            <person name="Wang G."/>
            <person name="Zhang L."/>
        </authorList>
    </citation>
    <scope>NUCLEOTIDE SEQUENCE [LARGE SCALE GENOMIC DNA]</scope>
    <source>
        <strain evidence="10 11">DSM 26584</strain>
    </source>
</reference>
<evidence type="ECO:0000256" key="3">
    <source>
        <dbReference type="ARBA" id="ARBA00022544"/>
    </source>
</evidence>
<keyword evidence="3" id="KW-0309">Germination</keyword>
<dbReference type="EMBL" id="JPVN01000002">
    <property type="protein sequence ID" value="KGR80291.1"/>
    <property type="molecule type" value="Genomic_DNA"/>
</dbReference>
<dbReference type="GO" id="GO:0016020">
    <property type="term" value="C:membrane"/>
    <property type="evidence" value="ECO:0007669"/>
    <property type="project" value="UniProtKB-SubCell"/>
</dbReference>
<protein>
    <submittedName>
        <fullName evidence="10">Uncharacterized protein</fullName>
    </submittedName>
</protein>
<dbReference type="Gene3D" id="6.20.190.10">
    <property type="entry name" value="Nutrient germinant receptor protein C, domain 1"/>
    <property type="match status" value="1"/>
</dbReference>
<evidence type="ECO:0000256" key="6">
    <source>
        <dbReference type="ARBA" id="ARBA00023139"/>
    </source>
</evidence>
<sequence>MKCLKKVFFMVILLLLLTGCWDKVELEDRAFVYGIAIDTAEKQSEIKLTSQLIVPSQLSTLGGGGGSGPAFRNLSVTGETIIDTNREMIKQTSRVPDPTHIKVILFSEDIVKQPTLFKEYIDLFLREKDMRRGILIAVASGEAGELLSVEPQHEKIPTQYIGRLLETKGNLETIESIRVGDIQEKLLERESFPLPVIEKLDSKSVNYVGIAIYNGKKDQMVGLLKGDEAKGLSVLIEEKNTGTLNINVEGKSSTVELLKINHKITLVNNNPNNFEFKISLKIIGTIAEQFGNQDVMNAEVHDKFQLGLEQKIHEITTKAVEKLQKDYKTDVLELGPYLHHYHPKVWEQTKDNWEFGENNFSKSKINFDIHVMIERPGTINKTSDRNENRQ</sequence>
<proteinExistence type="inferred from homology"/>
<comment type="similarity">
    <text evidence="2">Belongs to the GerABKC lipoprotein family.</text>
</comment>
<evidence type="ECO:0000256" key="1">
    <source>
        <dbReference type="ARBA" id="ARBA00004635"/>
    </source>
</evidence>
<evidence type="ECO:0000256" key="4">
    <source>
        <dbReference type="ARBA" id="ARBA00022729"/>
    </source>
</evidence>
<dbReference type="Gene3D" id="3.30.300.210">
    <property type="entry name" value="Nutrient germinant receptor protein C, domain 3"/>
    <property type="match status" value="1"/>
</dbReference>
<accession>A0A0A3I6A7</accession>
<dbReference type="eggNOG" id="ENOG5030JXC">
    <property type="taxonomic scope" value="Bacteria"/>
</dbReference>
<dbReference type="InterPro" id="IPR057336">
    <property type="entry name" value="GerAC_N"/>
</dbReference>
<dbReference type="AlphaFoldDB" id="A0A0A3I6A7"/>
<gene>
    <name evidence="10" type="ORF">CD29_02765</name>
</gene>
<name>A0A0A3I6A7_9BACL</name>
<evidence type="ECO:0000256" key="2">
    <source>
        <dbReference type="ARBA" id="ARBA00007886"/>
    </source>
</evidence>
<dbReference type="Pfam" id="PF05504">
    <property type="entry name" value="Spore_GerAC"/>
    <property type="match status" value="1"/>
</dbReference>
<dbReference type="Proteomes" id="UP000030416">
    <property type="component" value="Unassembled WGS sequence"/>
</dbReference>
<dbReference type="InterPro" id="IPR046953">
    <property type="entry name" value="Spore_GerAC-like_C"/>
</dbReference>
<feature type="domain" description="Spore germination protein N-terminal" evidence="9">
    <location>
        <begin position="22"/>
        <end position="198"/>
    </location>
</feature>
<keyword evidence="4" id="KW-0732">Signal</keyword>
<keyword evidence="11" id="KW-1185">Reference proteome</keyword>
<keyword evidence="5" id="KW-0472">Membrane</keyword>
<evidence type="ECO:0000259" key="8">
    <source>
        <dbReference type="Pfam" id="PF05504"/>
    </source>
</evidence>
<dbReference type="OrthoDB" id="9816067at2"/>
<evidence type="ECO:0000313" key="10">
    <source>
        <dbReference type="EMBL" id="KGR80291.1"/>
    </source>
</evidence>
<keyword evidence="6" id="KW-0564">Palmitate</keyword>
<organism evidence="10 11">
    <name type="scientific">Ureibacillus manganicus DSM 26584</name>
    <dbReference type="NCBI Taxonomy" id="1384049"/>
    <lineage>
        <taxon>Bacteria</taxon>
        <taxon>Bacillati</taxon>
        <taxon>Bacillota</taxon>
        <taxon>Bacilli</taxon>
        <taxon>Bacillales</taxon>
        <taxon>Caryophanaceae</taxon>
        <taxon>Ureibacillus</taxon>
    </lineage>
</organism>
<dbReference type="InterPro" id="IPR008844">
    <property type="entry name" value="Spore_GerAC-like"/>
</dbReference>
<dbReference type="Pfam" id="PF25198">
    <property type="entry name" value="Spore_GerAC_N"/>
    <property type="match status" value="1"/>
</dbReference>
<keyword evidence="7" id="KW-0449">Lipoprotein</keyword>
<evidence type="ECO:0000313" key="11">
    <source>
        <dbReference type="Proteomes" id="UP000030416"/>
    </source>
</evidence>
<dbReference type="PANTHER" id="PTHR35789">
    <property type="entry name" value="SPORE GERMINATION PROTEIN B3"/>
    <property type="match status" value="1"/>
</dbReference>
<evidence type="ECO:0000256" key="7">
    <source>
        <dbReference type="ARBA" id="ARBA00023288"/>
    </source>
</evidence>
<evidence type="ECO:0000259" key="9">
    <source>
        <dbReference type="Pfam" id="PF25198"/>
    </source>
</evidence>
<comment type="caution">
    <text evidence="10">The sequence shown here is derived from an EMBL/GenBank/DDBJ whole genome shotgun (WGS) entry which is preliminary data.</text>
</comment>
<dbReference type="STRING" id="1384049.CD29_02765"/>
<dbReference type="PROSITE" id="PS51257">
    <property type="entry name" value="PROKAR_LIPOPROTEIN"/>
    <property type="match status" value="1"/>
</dbReference>
<evidence type="ECO:0000256" key="5">
    <source>
        <dbReference type="ARBA" id="ARBA00023136"/>
    </source>
</evidence>
<dbReference type="InterPro" id="IPR038501">
    <property type="entry name" value="Spore_GerAC_C_sf"/>
</dbReference>